<feature type="region of interest" description="Disordered" evidence="1">
    <location>
        <begin position="77"/>
        <end position="124"/>
    </location>
</feature>
<comment type="caution">
    <text evidence="2">The sequence shown here is derived from an EMBL/GenBank/DDBJ whole genome shotgun (WGS) entry which is preliminary data.</text>
</comment>
<accession>A0A3M0G9V1</accession>
<dbReference type="OrthoDB" id="4578793at2"/>
<protein>
    <recommendedName>
        <fullName evidence="4">DUF3618 domain-containing protein</fullName>
    </recommendedName>
</protein>
<dbReference type="AlphaFoldDB" id="A0A3M0G9V1"/>
<feature type="region of interest" description="Disordered" evidence="1">
    <location>
        <begin position="268"/>
        <end position="347"/>
    </location>
</feature>
<name>A0A3M0G9V1_9ACTN</name>
<feature type="compositionally biased region" description="Basic and acidic residues" evidence="1">
    <location>
        <begin position="1"/>
        <end position="11"/>
    </location>
</feature>
<dbReference type="EMBL" id="REFW01000001">
    <property type="protein sequence ID" value="RMB61664.1"/>
    <property type="molecule type" value="Genomic_DNA"/>
</dbReference>
<feature type="region of interest" description="Disordered" evidence="1">
    <location>
        <begin position="1"/>
        <end position="60"/>
    </location>
</feature>
<dbReference type="RefSeq" id="WP_121900211.1">
    <property type="nucleotide sequence ID" value="NZ_REFW01000001.1"/>
</dbReference>
<feature type="compositionally biased region" description="Basic and acidic residues" evidence="1">
    <location>
        <begin position="93"/>
        <end position="103"/>
    </location>
</feature>
<dbReference type="Proteomes" id="UP000275256">
    <property type="component" value="Unassembled WGS sequence"/>
</dbReference>
<organism evidence="2 3">
    <name type="scientific">Tessaracoccus antarcticus</name>
    <dbReference type="NCBI Taxonomy" id="2479848"/>
    <lineage>
        <taxon>Bacteria</taxon>
        <taxon>Bacillati</taxon>
        <taxon>Actinomycetota</taxon>
        <taxon>Actinomycetes</taxon>
        <taxon>Propionibacteriales</taxon>
        <taxon>Propionibacteriaceae</taxon>
        <taxon>Tessaracoccus</taxon>
    </lineage>
</organism>
<keyword evidence="3" id="KW-1185">Reference proteome</keyword>
<evidence type="ECO:0000313" key="2">
    <source>
        <dbReference type="EMBL" id="RMB61664.1"/>
    </source>
</evidence>
<proteinExistence type="predicted"/>
<reference evidence="2 3" key="1">
    <citation type="submission" date="2018-10" db="EMBL/GenBank/DDBJ databases">
        <title>Tessaracoccus antarcticuss sp. nov., isolated from sediment.</title>
        <authorList>
            <person name="Zhou L.Y."/>
            <person name="Du Z.J."/>
        </authorList>
    </citation>
    <scope>NUCLEOTIDE SEQUENCE [LARGE SCALE GENOMIC DNA]</scope>
    <source>
        <strain evidence="2 3">JDX10</strain>
    </source>
</reference>
<evidence type="ECO:0000313" key="3">
    <source>
        <dbReference type="Proteomes" id="UP000275256"/>
    </source>
</evidence>
<sequence length="347" mass="36179">MAYSDQEHTSGEFEVSGDGAGSQLGDANETWEERFGPGPDDLESETDILGDPTAGTDVDFGQAAGVAGDRIDVVAASGWETVEQRDTTSGSTTDRDRTEDLKNEATQAASDAGDRARDVAGTAQREAGAVKDAALAAGADVADSVTQQAGNVAHEVGHQSRRLMDEGVAELQTQAGAGQQRLAELSRSFGSELQAMTSATENSGPITDLANNAQVLFDDAANWLERNEPADVLDSVRRYASRNPLTFLAISAGVGFVGARIVRGLQTKERAPQPARDVPSQYYGSQTAAISPVEDPAYAGGPRYGGQDRVQPSATPGVSMEPEGGTGFESQPFTAPAPTPYGGQRGL</sequence>
<evidence type="ECO:0000256" key="1">
    <source>
        <dbReference type="SAM" id="MobiDB-lite"/>
    </source>
</evidence>
<gene>
    <name evidence="2" type="ORF">EAX62_03255</name>
</gene>
<evidence type="ECO:0008006" key="4">
    <source>
        <dbReference type="Google" id="ProtNLM"/>
    </source>
</evidence>